<evidence type="ECO:0000313" key="2">
    <source>
        <dbReference type="Proteomes" id="UP001596109"/>
    </source>
</evidence>
<comment type="caution">
    <text evidence="1">The sequence shown here is derived from an EMBL/GenBank/DDBJ whole genome shotgun (WGS) entry which is preliminary data.</text>
</comment>
<dbReference type="EMBL" id="JBHSNO010000015">
    <property type="protein sequence ID" value="MFC5591187.1"/>
    <property type="molecule type" value="Genomic_DNA"/>
</dbReference>
<dbReference type="InterPro" id="IPR032710">
    <property type="entry name" value="NTF2-like_dom_sf"/>
</dbReference>
<sequence>MKSPKDQAVDFLQLIVSGKIEEAYKKYVSPEFRHHNPYFPGDADSLMQAMKENDRISPNKMVEVKQTIEEGENVMVYSHIKQNPEDLGGAVVHIFRFQKGKIIEMWDIGQPIPEDSPNENGMF</sequence>
<protein>
    <submittedName>
        <fullName evidence="1">Ester cyclase</fullName>
    </submittedName>
</protein>
<gene>
    <name evidence="1" type="ORF">ACFPRA_20100</name>
</gene>
<reference evidence="2" key="1">
    <citation type="journal article" date="2019" name="Int. J. Syst. Evol. Microbiol.">
        <title>The Global Catalogue of Microorganisms (GCM) 10K type strain sequencing project: providing services to taxonomists for standard genome sequencing and annotation.</title>
        <authorList>
            <consortium name="The Broad Institute Genomics Platform"/>
            <consortium name="The Broad Institute Genome Sequencing Center for Infectious Disease"/>
            <person name="Wu L."/>
            <person name="Ma J."/>
        </authorList>
    </citation>
    <scope>NUCLEOTIDE SEQUENCE [LARGE SCALE GENOMIC DNA]</scope>
    <source>
        <strain evidence="2">CGMCC 4.1434</strain>
    </source>
</reference>
<proteinExistence type="predicted"/>
<dbReference type="Gene3D" id="3.10.450.50">
    <property type="match status" value="1"/>
</dbReference>
<name>A0ABW0TPT4_9BACL</name>
<dbReference type="SUPFAM" id="SSF54427">
    <property type="entry name" value="NTF2-like"/>
    <property type="match status" value="1"/>
</dbReference>
<dbReference type="Proteomes" id="UP001596109">
    <property type="component" value="Unassembled WGS sequence"/>
</dbReference>
<keyword evidence="2" id="KW-1185">Reference proteome</keyword>
<dbReference type="RefSeq" id="WP_381438654.1">
    <property type="nucleotide sequence ID" value="NZ_JBHSNO010000015.1"/>
</dbReference>
<accession>A0ABW0TPT4</accession>
<dbReference type="Pfam" id="PF07366">
    <property type="entry name" value="SnoaL"/>
    <property type="match status" value="1"/>
</dbReference>
<dbReference type="InterPro" id="IPR009959">
    <property type="entry name" value="Cyclase_SnoaL-like"/>
</dbReference>
<evidence type="ECO:0000313" key="1">
    <source>
        <dbReference type="EMBL" id="MFC5591187.1"/>
    </source>
</evidence>
<organism evidence="1 2">
    <name type="scientific">Sporosarcina soli</name>
    <dbReference type="NCBI Taxonomy" id="334736"/>
    <lineage>
        <taxon>Bacteria</taxon>
        <taxon>Bacillati</taxon>
        <taxon>Bacillota</taxon>
        <taxon>Bacilli</taxon>
        <taxon>Bacillales</taxon>
        <taxon>Caryophanaceae</taxon>
        <taxon>Sporosarcina</taxon>
    </lineage>
</organism>